<sequence>MLLLVILFLSAAAVIIFGNHWEGQRFTILLGVKKEPISSLMIDNEQISLLIQESYQPFVILKGEDGSRINVAEHSRYSTSDQGVAEIEEYGSITAKSPGNATISIHYKDFKKEISVSVQKENRQVDVKKYGAVGDGITDDTMAFQSAIDNLSAKGGGDVVVPEGVYSLHPLFLKPNINLVGENRDTVILKLADDVPDGQHRLINMNNHTKVQNITCNGNYVNHPNGNEHMHCIFAYDKDHVVIKDNRLINAVGDGISISGSAKTSNYVTISNNIVEENQRSQIVIEQVNHLRIIGNTIRSETGRPGIHFEPWEKMQYYDANIARNTITTNTDGYAVMLTGGEPEGAGQSAYLFHGIEFYQNKINSPSGLLRIIDTSGVNVHDNILNVRYIHVWRKNENVNIINNIISGKSGILLEGSEEGSLISAGTKIMGNTFQTSEQGIFILGSAVNTAISNNIFEGSGESSGIKLFASININDLTITANTFSHYDKGVAFDYDSNKEAAIHKVEISNNHFSHIKDYALYIMGPANLIKVDRNTITNSSGAYISAHAGYPMSAIDITNNIITGGKAGIVQTAYGRALLDRLKITGNHISNVEDGTAIELDTEEYPPANVTIAENELINNAKNIGVPKQLENSVYNNSFRKN</sequence>
<gene>
    <name evidence="3" type="ORF">WQ57_18385</name>
</gene>
<dbReference type="InterPro" id="IPR051801">
    <property type="entry name" value="GH28_Enzymes"/>
</dbReference>
<dbReference type="InterPro" id="IPR024535">
    <property type="entry name" value="RHGA/B-epi-like_pectate_lyase"/>
</dbReference>
<organism evidence="3 4">
    <name type="scientific">Mesobacillus campisalis</name>
    <dbReference type="NCBI Taxonomy" id="1408103"/>
    <lineage>
        <taxon>Bacteria</taxon>
        <taxon>Bacillati</taxon>
        <taxon>Bacillota</taxon>
        <taxon>Bacilli</taxon>
        <taxon>Bacillales</taxon>
        <taxon>Bacillaceae</taxon>
        <taxon>Mesobacillus</taxon>
    </lineage>
</organism>
<dbReference type="InterPro" id="IPR039448">
    <property type="entry name" value="Beta_helix"/>
</dbReference>
<comment type="caution">
    <text evidence="3">The sequence shown here is derived from an EMBL/GenBank/DDBJ whole genome shotgun (WGS) entry which is preliminary data.</text>
</comment>
<protein>
    <recommendedName>
        <fullName evidence="5">Pectate lyase superfamily protein domain-containing protein</fullName>
    </recommendedName>
</protein>
<keyword evidence="4" id="KW-1185">Reference proteome</keyword>
<proteinExistence type="predicted"/>
<dbReference type="Pfam" id="PF12708">
    <property type="entry name" value="Pect-lyase_RHGA_epim"/>
    <property type="match status" value="1"/>
</dbReference>
<evidence type="ECO:0000259" key="2">
    <source>
        <dbReference type="Pfam" id="PF13229"/>
    </source>
</evidence>
<dbReference type="InterPro" id="IPR012334">
    <property type="entry name" value="Pectin_lyas_fold"/>
</dbReference>
<evidence type="ECO:0008006" key="5">
    <source>
        <dbReference type="Google" id="ProtNLM"/>
    </source>
</evidence>
<dbReference type="SMART" id="SM00710">
    <property type="entry name" value="PbH1"/>
    <property type="match status" value="13"/>
</dbReference>
<dbReference type="InterPro" id="IPR011050">
    <property type="entry name" value="Pectin_lyase_fold/virulence"/>
</dbReference>
<dbReference type="PATRIC" id="fig|1408103.3.peg.4072"/>
<reference evidence="3 4" key="1">
    <citation type="submission" date="2015-04" db="EMBL/GenBank/DDBJ databases">
        <title>Taxonomic description and genome sequence of Bacillus campisalis sp. nov., a novel member of the genus Bacillus isolated from solar saltern.</title>
        <authorList>
            <person name="Mathan Kumar R."/>
            <person name="Kaur G."/>
            <person name="Kumar A."/>
            <person name="Singh N.K."/>
            <person name="Kaur N."/>
            <person name="Kumar N."/>
            <person name="Mayilraj S."/>
        </authorList>
    </citation>
    <scope>NUCLEOTIDE SEQUENCE [LARGE SCALE GENOMIC DNA]</scope>
    <source>
        <strain evidence="3 4">SA2-6</strain>
    </source>
</reference>
<feature type="domain" description="Right handed beta helix" evidence="2">
    <location>
        <begin position="390"/>
        <end position="547"/>
    </location>
</feature>
<name>A0A0M2SUF0_9BACI</name>
<dbReference type="Proteomes" id="UP000034166">
    <property type="component" value="Unassembled WGS sequence"/>
</dbReference>
<dbReference type="InterPro" id="IPR006626">
    <property type="entry name" value="PbH1"/>
</dbReference>
<dbReference type="OrthoDB" id="6502305at2"/>
<dbReference type="RefSeq" id="WP_046525223.1">
    <property type="nucleotide sequence ID" value="NZ_LAYY01000026.1"/>
</dbReference>
<dbReference type="PANTHER" id="PTHR31339:SF9">
    <property type="entry name" value="PLASMIN AND FIBRONECTIN-BINDING PROTEIN A"/>
    <property type="match status" value="1"/>
</dbReference>
<dbReference type="SUPFAM" id="SSF49373">
    <property type="entry name" value="Invasin/intimin cell-adhesion fragments"/>
    <property type="match status" value="1"/>
</dbReference>
<dbReference type="Gene3D" id="2.160.20.10">
    <property type="entry name" value="Single-stranded right-handed beta-helix, Pectin lyase-like"/>
    <property type="match status" value="2"/>
</dbReference>
<dbReference type="PANTHER" id="PTHR31339">
    <property type="entry name" value="PECTIN LYASE-RELATED"/>
    <property type="match status" value="1"/>
</dbReference>
<evidence type="ECO:0000313" key="3">
    <source>
        <dbReference type="EMBL" id="KKK36617.1"/>
    </source>
</evidence>
<feature type="domain" description="Rhamnogalacturonase A/B/Epimerase-like pectate lyase" evidence="1">
    <location>
        <begin position="125"/>
        <end position="206"/>
    </location>
</feature>
<accession>A0A0M2SUF0</accession>
<dbReference type="InterPro" id="IPR008964">
    <property type="entry name" value="Invasin/intimin_cell_adhesion"/>
</dbReference>
<evidence type="ECO:0000313" key="4">
    <source>
        <dbReference type="Proteomes" id="UP000034166"/>
    </source>
</evidence>
<dbReference type="Gene3D" id="2.60.40.1080">
    <property type="match status" value="1"/>
</dbReference>
<dbReference type="EMBL" id="LAYY01000026">
    <property type="protein sequence ID" value="KKK36617.1"/>
    <property type="molecule type" value="Genomic_DNA"/>
</dbReference>
<dbReference type="AlphaFoldDB" id="A0A0M2SUF0"/>
<evidence type="ECO:0000259" key="1">
    <source>
        <dbReference type="Pfam" id="PF12708"/>
    </source>
</evidence>
<dbReference type="SUPFAM" id="SSF51126">
    <property type="entry name" value="Pectin lyase-like"/>
    <property type="match status" value="3"/>
</dbReference>
<dbReference type="Pfam" id="PF13229">
    <property type="entry name" value="Beta_helix"/>
    <property type="match status" value="1"/>
</dbReference>